<protein>
    <recommendedName>
        <fullName evidence="1">Helix-turn-helix domain-containing protein</fullName>
    </recommendedName>
</protein>
<gene>
    <name evidence="2" type="ORF">DCM90_01840</name>
</gene>
<reference evidence="2 3" key="1">
    <citation type="journal article" date="2018" name="Int. J. Syst. Evol. Microbiol.">
        <title>Lactobacillus bambusae sp. nov., isolated from a traditional fermented Ma-bamboo shoots of Taiwan.</title>
        <authorList>
            <person name="Wang L.-T."/>
        </authorList>
    </citation>
    <scope>NUCLEOTIDE SEQUENCE [LARGE SCALE GENOMIC DNA]</scope>
    <source>
        <strain evidence="2 3">BS-W1</strain>
    </source>
</reference>
<feature type="domain" description="Helix-turn-helix" evidence="1">
    <location>
        <begin position="7"/>
        <end position="64"/>
    </location>
</feature>
<keyword evidence="3" id="KW-1185">Reference proteome</keyword>
<organism evidence="2 3">
    <name type="scientific">Levilactobacillus bambusae</name>
    <dbReference type="NCBI Taxonomy" id="2024736"/>
    <lineage>
        <taxon>Bacteria</taxon>
        <taxon>Bacillati</taxon>
        <taxon>Bacillota</taxon>
        <taxon>Bacilli</taxon>
        <taxon>Lactobacillales</taxon>
        <taxon>Lactobacillaceae</taxon>
        <taxon>Levilactobacillus</taxon>
    </lineage>
</organism>
<dbReference type="EMBL" id="QCXQ01000001">
    <property type="protein sequence ID" value="PWG00942.1"/>
    <property type="molecule type" value="Genomic_DNA"/>
</dbReference>
<dbReference type="Proteomes" id="UP000245080">
    <property type="component" value="Unassembled WGS sequence"/>
</dbReference>
<sequence length="69" mass="7825">MHIDLNDPNILSAKEAAQIWGKNDAYVRTSIYHTPEKWPKGTYRVFGKQIVVTAEGMEAATGEHDPRNR</sequence>
<dbReference type="InterPro" id="IPR045403">
    <property type="entry name" value="HTH_59_Firmicutes_type"/>
</dbReference>
<evidence type="ECO:0000259" key="1">
    <source>
        <dbReference type="Pfam" id="PF20038"/>
    </source>
</evidence>
<evidence type="ECO:0000313" key="3">
    <source>
        <dbReference type="Proteomes" id="UP000245080"/>
    </source>
</evidence>
<evidence type="ECO:0000313" key="2">
    <source>
        <dbReference type="EMBL" id="PWG00942.1"/>
    </source>
</evidence>
<dbReference type="RefSeq" id="WP_109249655.1">
    <property type="nucleotide sequence ID" value="NZ_QCXQ01000001.1"/>
</dbReference>
<dbReference type="Pfam" id="PF20038">
    <property type="entry name" value="HTH_59"/>
    <property type="match status" value="1"/>
</dbReference>
<dbReference type="OrthoDB" id="2931091at2"/>
<name>A0A2V1N1J6_9LACO</name>
<dbReference type="AlphaFoldDB" id="A0A2V1N1J6"/>
<proteinExistence type="predicted"/>
<comment type="caution">
    <text evidence="2">The sequence shown here is derived from an EMBL/GenBank/DDBJ whole genome shotgun (WGS) entry which is preliminary data.</text>
</comment>
<accession>A0A2V1N1J6</accession>